<feature type="transmembrane region" description="Helical" evidence="1">
    <location>
        <begin position="56"/>
        <end position="74"/>
    </location>
</feature>
<dbReference type="EMBL" id="JACDUM010000001">
    <property type="protein sequence ID" value="MBA2859904.1"/>
    <property type="molecule type" value="Genomic_DNA"/>
</dbReference>
<reference evidence="10" key="1">
    <citation type="journal article" date="2018" name="Genome Announc.">
        <title>Complete Genome Sequence of the Methanococcus maripaludis Type Strain JJ (DSM 2067), a Model for Selenoprotein Synthesis in Archaea.</title>
        <authorList>
            <person name="Poehlein A."/>
            <person name="Heym D."/>
            <person name="Quitzke V."/>
            <person name="Fersch J."/>
            <person name="Daniel R."/>
            <person name="Rother M."/>
        </authorList>
    </citation>
    <scope>NUCLEOTIDE SEQUENCE [LARGE SCALE GENOMIC DNA]</scope>
    <source>
        <strain evidence="10">DSM 2067</strain>
    </source>
</reference>
<gene>
    <name evidence="3" type="ORF">HNP87_000704</name>
    <name evidence="4" type="ORF">HNP89_000736</name>
    <name evidence="5" type="ORF">HNP91_000699</name>
    <name evidence="8" type="ORF">HNP92_000136</name>
    <name evidence="6" type="ORF">HNP94_000705</name>
    <name evidence="7" type="ORF">HNP95_000704</name>
    <name evidence="9" type="ORF">HNP96_000310</name>
    <name evidence="2" type="ORF">MMJJ_18250</name>
</gene>
<evidence type="ECO:0000313" key="13">
    <source>
        <dbReference type="Proteomes" id="UP000563838"/>
    </source>
</evidence>
<evidence type="ECO:0000313" key="9">
    <source>
        <dbReference type="EMBL" id="MBB6496289.1"/>
    </source>
</evidence>
<organism evidence="2 10">
    <name type="scientific">Methanococcus maripaludis</name>
    <name type="common">Methanococcus deltae</name>
    <dbReference type="NCBI Taxonomy" id="39152"/>
    <lineage>
        <taxon>Archaea</taxon>
        <taxon>Methanobacteriati</taxon>
        <taxon>Methanobacteriota</taxon>
        <taxon>Methanomada group</taxon>
        <taxon>Methanococci</taxon>
        <taxon>Methanococcales</taxon>
        <taxon>Methanococcaceae</taxon>
        <taxon>Methanococcus</taxon>
    </lineage>
</organism>
<dbReference type="EMBL" id="JACHEC010000001">
    <property type="protein sequence ID" value="MBB6400851.1"/>
    <property type="molecule type" value="Genomic_DNA"/>
</dbReference>
<dbReference type="Proteomes" id="UP000568063">
    <property type="component" value="Unassembled WGS sequence"/>
</dbReference>
<feature type="transmembrane region" description="Helical" evidence="1">
    <location>
        <begin position="15"/>
        <end position="36"/>
    </location>
</feature>
<dbReference type="EMBL" id="JACDUK010000001">
    <property type="protein sequence ID" value="MBA2852799.1"/>
    <property type="molecule type" value="Genomic_DNA"/>
</dbReference>
<evidence type="ECO:0000313" key="8">
    <source>
        <dbReference type="EMBL" id="MBB6400851.1"/>
    </source>
</evidence>
<dbReference type="Proteomes" id="UP000571751">
    <property type="component" value="Unassembled WGS sequence"/>
</dbReference>
<evidence type="ECO:0000313" key="15">
    <source>
        <dbReference type="Proteomes" id="UP000568063"/>
    </source>
</evidence>
<dbReference type="EMBL" id="JACDUO010000001">
    <property type="protein sequence ID" value="MBA2863705.1"/>
    <property type="molecule type" value="Genomic_DNA"/>
</dbReference>
<evidence type="ECO:0000313" key="17">
    <source>
        <dbReference type="Proteomes" id="UP000590564"/>
    </source>
</evidence>
<dbReference type="EMBL" id="JACDUI010000001">
    <property type="protein sequence ID" value="MBA2840192.1"/>
    <property type="molecule type" value="Genomic_DNA"/>
</dbReference>
<evidence type="ECO:0000313" key="2">
    <source>
        <dbReference type="EMBL" id="AVB77195.1"/>
    </source>
</evidence>
<evidence type="ECO:0000313" key="14">
    <source>
        <dbReference type="Proteomes" id="UP000567099"/>
    </source>
</evidence>
<dbReference type="Proteomes" id="UP000567099">
    <property type="component" value="Unassembled WGS sequence"/>
</dbReference>
<reference evidence="12 17" key="3">
    <citation type="submission" date="2020-08" db="EMBL/GenBank/DDBJ databases">
        <title>Genomic Encyclopedia of Type Strains, Phase IV (KMG-V): Genome sequencing to study the core and pangenomes of soil and plant-associated prokaryotes.</title>
        <authorList>
            <person name="Whitman W."/>
        </authorList>
    </citation>
    <scope>NUCLEOTIDE SEQUENCE [LARGE SCALE GENOMIC DNA]</scope>
    <source>
        <strain evidence="3 13">A4</strain>
        <strain evidence="8 12">C11</strain>
        <strain evidence="6 14">C13</strain>
        <strain evidence="7 16">C14</strain>
        <strain evidence="5 15">C9</strain>
        <strain evidence="9 17">D1</strain>
        <strain evidence="4 11">S1</strain>
    </source>
</reference>
<dbReference type="RefSeq" id="WP_104838536.1">
    <property type="nucleotide sequence ID" value="NZ_CP026606.1"/>
</dbReference>
<dbReference type="AlphaFoldDB" id="A0A2L1CCU8"/>
<evidence type="ECO:0000313" key="12">
    <source>
        <dbReference type="Proteomes" id="UP000536195"/>
    </source>
</evidence>
<reference evidence="2" key="2">
    <citation type="submission" date="2018-02" db="EMBL/GenBank/DDBJ databases">
        <title>Complete genome sequence of the Methanococcus maripaludis type strain JJ (DSM 2067), a model for selenoprotein synthesis in Archaea.</title>
        <authorList>
            <person name="Poehlein A."/>
            <person name="Heym D."/>
            <person name="Quitzke V."/>
            <person name="Fersch J."/>
            <person name="Daniel R."/>
            <person name="Rother M."/>
        </authorList>
    </citation>
    <scope>NUCLEOTIDE SEQUENCE [LARGE SCALE GENOMIC DNA]</scope>
    <source>
        <strain evidence="2">DSM 2067</strain>
    </source>
</reference>
<evidence type="ECO:0000313" key="10">
    <source>
        <dbReference type="Proteomes" id="UP000239462"/>
    </source>
</evidence>
<dbReference type="Proteomes" id="UP000522365">
    <property type="component" value="Unassembled WGS sequence"/>
</dbReference>
<evidence type="ECO:0000313" key="5">
    <source>
        <dbReference type="EMBL" id="MBA2859904.1"/>
    </source>
</evidence>
<dbReference type="GeneID" id="36102907"/>
<evidence type="ECO:0000256" key="1">
    <source>
        <dbReference type="SAM" id="Phobius"/>
    </source>
</evidence>
<dbReference type="KEGG" id="mmad:MMJJ_18250"/>
<name>A0A2L1CCU8_METMI</name>
<evidence type="ECO:0000313" key="16">
    <source>
        <dbReference type="Proteomes" id="UP000571751"/>
    </source>
</evidence>
<accession>A0A2L1CCU8</accession>
<keyword evidence="1" id="KW-0472">Membrane</keyword>
<dbReference type="EMBL" id="CP026606">
    <property type="protein sequence ID" value="AVB77195.1"/>
    <property type="molecule type" value="Genomic_DNA"/>
</dbReference>
<evidence type="ECO:0000313" key="3">
    <source>
        <dbReference type="EMBL" id="MBA2840192.1"/>
    </source>
</evidence>
<dbReference type="EMBL" id="JACDUP010000001">
    <property type="protein sequence ID" value="MBA2868545.1"/>
    <property type="molecule type" value="Genomic_DNA"/>
</dbReference>
<dbReference type="Proteomes" id="UP000590564">
    <property type="component" value="Unassembled WGS sequence"/>
</dbReference>
<sequence length="75" mass="8808">MAIDSQIKRYFKKDISYMFFIVIVVMFSILISLNVFQAFGFKNEYILELFHDLNVLLGFFIVVSILGIAFLELIF</sequence>
<dbReference type="Proteomes" id="UP000536195">
    <property type="component" value="Unassembled WGS sequence"/>
</dbReference>
<keyword evidence="1" id="KW-1133">Transmembrane helix</keyword>
<evidence type="ECO:0000313" key="6">
    <source>
        <dbReference type="EMBL" id="MBA2863705.1"/>
    </source>
</evidence>
<evidence type="ECO:0000313" key="7">
    <source>
        <dbReference type="EMBL" id="MBA2868545.1"/>
    </source>
</evidence>
<keyword evidence="1" id="KW-0812">Transmembrane</keyword>
<evidence type="ECO:0000313" key="4">
    <source>
        <dbReference type="EMBL" id="MBA2852799.1"/>
    </source>
</evidence>
<dbReference type="EMBL" id="JACHED010000001">
    <property type="protein sequence ID" value="MBB6496289.1"/>
    <property type="molecule type" value="Genomic_DNA"/>
</dbReference>
<proteinExistence type="predicted"/>
<dbReference type="Proteomes" id="UP000563838">
    <property type="component" value="Unassembled WGS sequence"/>
</dbReference>
<protein>
    <submittedName>
        <fullName evidence="2">Uncharacterized protein</fullName>
    </submittedName>
</protein>
<dbReference type="Proteomes" id="UP000239462">
    <property type="component" value="Chromosome"/>
</dbReference>
<evidence type="ECO:0000313" key="11">
    <source>
        <dbReference type="Proteomes" id="UP000522365"/>
    </source>
</evidence>